<dbReference type="Proteomes" id="UP000886501">
    <property type="component" value="Unassembled WGS sequence"/>
</dbReference>
<keyword evidence="2" id="KW-1185">Reference proteome</keyword>
<dbReference type="EMBL" id="MU118092">
    <property type="protein sequence ID" value="KAF9645397.1"/>
    <property type="molecule type" value="Genomic_DNA"/>
</dbReference>
<reference evidence="1" key="2">
    <citation type="journal article" date="2020" name="Nat. Commun.">
        <title>Large-scale genome sequencing of mycorrhizal fungi provides insights into the early evolution of symbiotic traits.</title>
        <authorList>
            <person name="Miyauchi S."/>
            <person name="Kiss E."/>
            <person name="Kuo A."/>
            <person name="Drula E."/>
            <person name="Kohler A."/>
            <person name="Sanchez-Garcia M."/>
            <person name="Morin E."/>
            <person name="Andreopoulos B."/>
            <person name="Barry K.W."/>
            <person name="Bonito G."/>
            <person name="Buee M."/>
            <person name="Carver A."/>
            <person name="Chen C."/>
            <person name="Cichocki N."/>
            <person name="Clum A."/>
            <person name="Culley D."/>
            <person name="Crous P.W."/>
            <person name="Fauchery L."/>
            <person name="Girlanda M."/>
            <person name="Hayes R.D."/>
            <person name="Keri Z."/>
            <person name="LaButti K."/>
            <person name="Lipzen A."/>
            <person name="Lombard V."/>
            <person name="Magnuson J."/>
            <person name="Maillard F."/>
            <person name="Murat C."/>
            <person name="Nolan M."/>
            <person name="Ohm R.A."/>
            <person name="Pangilinan J."/>
            <person name="Pereira M.F."/>
            <person name="Perotto S."/>
            <person name="Peter M."/>
            <person name="Pfister S."/>
            <person name="Riley R."/>
            <person name="Sitrit Y."/>
            <person name="Stielow J.B."/>
            <person name="Szollosi G."/>
            <person name="Zifcakova L."/>
            <person name="Stursova M."/>
            <person name="Spatafora J.W."/>
            <person name="Tedersoo L."/>
            <person name="Vaario L.M."/>
            <person name="Yamada A."/>
            <person name="Yan M."/>
            <person name="Wang P."/>
            <person name="Xu J."/>
            <person name="Bruns T."/>
            <person name="Baldrian P."/>
            <person name="Vilgalys R."/>
            <person name="Dunand C."/>
            <person name="Henrissat B."/>
            <person name="Grigoriev I.V."/>
            <person name="Hibbett D."/>
            <person name="Nagy L.G."/>
            <person name="Martin F.M."/>
        </authorList>
    </citation>
    <scope>NUCLEOTIDE SEQUENCE</scope>
    <source>
        <strain evidence="1">P2</strain>
    </source>
</reference>
<reference evidence="1" key="1">
    <citation type="submission" date="2019-10" db="EMBL/GenBank/DDBJ databases">
        <authorList>
            <consortium name="DOE Joint Genome Institute"/>
            <person name="Kuo A."/>
            <person name="Miyauchi S."/>
            <person name="Kiss E."/>
            <person name="Drula E."/>
            <person name="Kohler A."/>
            <person name="Sanchez-Garcia M."/>
            <person name="Andreopoulos B."/>
            <person name="Barry K.W."/>
            <person name="Bonito G."/>
            <person name="Buee M."/>
            <person name="Carver A."/>
            <person name="Chen C."/>
            <person name="Cichocki N."/>
            <person name="Clum A."/>
            <person name="Culley D."/>
            <person name="Crous P.W."/>
            <person name="Fauchery L."/>
            <person name="Girlanda M."/>
            <person name="Hayes R."/>
            <person name="Keri Z."/>
            <person name="Labutti K."/>
            <person name="Lipzen A."/>
            <person name="Lombard V."/>
            <person name="Magnuson J."/>
            <person name="Maillard F."/>
            <person name="Morin E."/>
            <person name="Murat C."/>
            <person name="Nolan M."/>
            <person name="Ohm R."/>
            <person name="Pangilinan J."/>
            <person name="Pereira M."/>
            <person name="Perotto S."/>
            <person name="Peter M."/>
            <person name="Riley R."/>
            <person name="Sitrit Y."/>
            <person name="Stielow B."/>
            <person name="Szollosi G."/>
            <person name="Zifcakova L."/>
            <person name="Stursova M."/>
            <person name="Spatafora J.W."/>
            <person name="Tedersoo L."/>
            <person name="Vaario L.-M."/>
            <person name="Yamada A."/>
            <person name="Yan M."/>
            <person name="Wang P."/>
            <person name="Xu J."/>
            <person name="Bruns T."/>
            <person name="Baldrian P."/>
            <person name="Vilgalys R."/>
            <person name="Henrissat B."/>
            <person name="Grigoriev I.V."/>
            <person name="Hibbett D."/>
            <person name="Nagy L.G."/>
            <person name="Martin F.M."/>
        </authorList>
    </citation>
    <scope>NUCLEOTIDE SEQUENCE</scope>
    <source>
        <strain evidence="1">P2</strain>
    </source>
</reference>
<sequence length="395" mass="45222">MTHRFTHFHAAPKGSNQLDQPQLPAALPYYTEHRASISTQRTSLSEWSKREDSMESTRSTLQRRPKAAYSIQDFVIYRTLGTGSFGRVHLAQSRRNLRFYAIKVLNKEKVVRLKQVDHTNSEQGILLSISHPFIINLWGTFQDATNLYMIMDFVHGGELFTLLRKAQSGRFPDPVAKFYAAEVAMALNYLHTHDIIYRDLKPENILLSDDGHIKIADFGFAKHCEGTTWTLCGTPDYLAPEVVNQSRYNKSVDWYALGVLIFEMLYGQPPFHEPEISPMALYNKISKGPSIIQWPPFFNPRASDLILKLMETDPSKRYGNMRNGAGDVFAHPWFKEVVWQNLLTKNISPPYIPKTISDGDASAFERYPEDEASSKYGRPGLDLFGHLFEEWDHTA</sequence>
<evidence type="ECO:0000313" key="1">
    <source>
        <dbReference type="EMBL" id="KAF9645397.1"/>
    </source>
</evidence>
<evidence type="ECO:0000313" key="2">
    <source>
        <dbReference type="Proteomes" id="UP000886501"/>
    </source>
</evidence>
<accession>A0ACB6Z784</accession>
<proteinExistence type="predicted"/>
<protein>
    <submittedName>
        <fullName evidence="1">Kinase-like protein</fullName>
    </submittedName>
</protein>
<organism evidence="1 2">
    <name type="scientific">Thelephora ganbajun</name>
    <name type="common">Ganba fungus</name>
    <dbReference type="NCBI Taxonomy" id="370292"/>
    <lineage>
        <taxon>Eukaryota</taxon>
        <taxon>Fungi</taxon>
        <taxon>Dikarya</taxon>
        <taxon>Basidiomycota</taxon>
        <taxon>Agaricomycotina</taxon>
        <taxon>Agaricomycetes</taxon>
        <taxon>Thelephorales</taxon>
        <taxon>Thelephoraceae</taxon>
        <taxon>Thelephora</taxon>
    </lineage>
</organism>
<comment type="caution">
    <text evidence="1">The sequence shown here is derived from an EMBL/GenBank/DDBJ whole genome shotgun (WGS) entry which is preliminary data.</text>
</comment>
<name>A0ACB6Z784_THEGA</name>
<gene>
    <name evidence="1" type="ORF">BDM02DRAFT_3101460</name>
</gene>